<dbReference type="Pfam" id="PF16177">
    <property type="entry name" value="ACAS_N"/>
    <property type="match status" value="1"/>
</dbReference>
<dbReference type="Pfam" id="PF13193">
    <property type="entry name" value="AMP-binding_C"/>
    <property type="match status" value="1"/>
</dbReference>
<organism evidence="5 6">
    <name type="scientific">Trichocladium antarcticum</name>
    <dbReference type="NCBI Taxonomy" id="1450529"/>
    <lineage>
        <taxon>Eukaryota</taxon>
        <taxon>Fungi</taxon>
        <taxon>Dikarya</taxon>
        <taxon>Ascomycota</taxon>
        <taxon>Pezizomycotina</taxon>
        <taxon>Sordariomycetes</taxon>
        <taxon>Sordariomycetidae</taxon>
        <taxon>Sordariales</taxon>
        <taxon>Chaetomiaceae</taxon>
        <taxon>Trichocladium</taxon>
    </lineage>
</organism>
<dbReference type="InterPro" id="IPR042099">
    <property type="entry name" value="ANL_N_sf"/>
</dbReference>
<dbReference type="Gene3D" id="3.30.300.30">
    <property type="match status" value="1"/>
</dbReference>
<dbReference type="GO" id="GO:0050218">
    <property type="term" value="F:propionate-CoA ligase activity"/>
    <property type="evidence" value="ECO:0007669"/>
    <property type="project" value="TreeGrafter"/>
</dbReference>
<sequence>MDHPQDEVHHHSLADPENFWGRQAEHLHWHKKPSAVLAWATKDLKTGVSHDHWEWFPDGEISTCYNCIDRHVLAGCGDAPAIFYDSPVTNTKQRFTYQQLLDEVEVFAAVLREEGVKKGDVVLVYMPMIPAALIGILAINRLGAIHAVVFGGFAAGALAQRIEASRPAAILTASCGIDGNKPAIGYREFIEGAIRTSSWKPAKTIIWQRGELPWRPIRRRYGERKWQSLVRSARARGLKAECVPVKSTDPIYIIYTSGTTGLPKGVLREAGGHAVGLHLSISYLFGIHGPGDVMGCFSDIGWVVSHSYTLYGPLLTGAATLLYEGKPVGTPDASAFWRLVEEYQINTMFTAPTALRAIRKDDADNSFITRVGERGGLRSLRALFLAGERSEPAIITMYQDLLGKYGAESSQVVDNWWSSESGSPISGVALVPHAGKDRITDIKDHPPLLIKPGSAGKAMPGFDVRVVDDHGEEVTRGNMGNIVLALPLAPTAFRTLWEDEERFYRGYMKRFGGKWIDTGDAGWIDEKGYIHIMARTGNTGTLEQAITSHPLVAEACVIGIPDALKGHLPFAFVTASQPISDQQLLAEIQTLVRTQIGAIATLGGMIQGRGMIPKTRSGKTMRRVLRELVENAVHGEVDKAVDVPSTVEDMGVVDAAREAVRAYFRGAGERHSAIEIKAKL</sequence>
<evidence type="ECO:0000259" key="4">
    <source>
        <dbReference type="Pfam" id="PF16177"/>
    </source>
</evidence>
<dbReference type="Pfam" id="PF00501">
    <property type="entry name" value="AMP-binding"/>
    <property type="match status" value="1"/>
</dbReference>
<gene>
    <name evidence="5" type="ORF">BT67DRAFT_436469</name>
</gene>
<dbReference type="EMBL" id="MU853427">
    <property type="protein sequence ID" value="KAK4131132.1"/>
    <property type="molecule type" value="Genomic_DNA"/>
</dbReference>
<proteinExistence type="inferred from homology"/>
<dbReference type="Proteomes" id="UP001304895">
    <property type="component" value="Unassembled WGS sequence"/>
</dbReference>
<evidence type="ECO:0000256" key="1">
    <source>
        <dbReference type="ARBA" id="ARBA00006432"/>
    </source>
</evidence>
<keyword evidence="6" id="KW-1185">Reference proteome</keyword>
<dbReference type="InterPro" id="IPR020845">
    <property type="entry name" value="AMP-binding_CS"/>
</dbReference>
<comment type="caution">
    <text evidence="5">The sequence shown here is derived from an EMBL/GenBank/DDBJ whole genome shotgun (WGS) entry which is preliminary data.</text>
</comment>
<protein>
    <submittedName>
        <fullName evidence="5">Acetyl-CoA synthetase-like protein</fullName>
    </submittedName>
</protein>
<evidence type="ECO:0000259" key="3">
    <source>
        <dbReference type="Pfam" id="PF13193"/>
    </source>
</evidence>
<evidence type="ECO:0000313" key="6">
    <source>
        <dbReference type="Proteomes" id="UP001304895"/>
    </source>
</evidence>
<dbReference type="PANTHER" id="PTHR43347">
    <property type="entry name" value="ACYL-COA SYNTHETASE"/>
    <property type="match status" value="1"/>
</dbReference>
<dbReference type="PROSITE" id="PS00455">
    <property type="entry name" value="AMP_BINDING"/>
    <property type="match status" value="1"/>
</dbReference>
<name>A0AAN6UDR0_9PEZI</name>
<feature type="domain" description="Acetyl-coenzyme A synthetase N-terminal" evidence="4">
    <location>
        <begin position="6"/>
        <end position="67"/>
    </location>
</feature>
<dbReference type="SUPFAM" id="SSF56801">
    <property type="entry name" value="Acetyl-CoA synthetase-like"/>
    <property type="match status" value="1"/>
</dbReference>
<reference evidence="5" key="2">
    <citation type="submission" date="2023-05" db="EMBL/GenBank/DDBJ databases">
        <authorList>
            <consortium name="Lawrence Berkeley National Laboratory"/>
            <person name="Steindorff A."/>
            <person name="Hensen N."/>
            <person name="Bonometti L."/>
            <person name="Westerberg I."/>
            <person name="Brannstrom I.O."/>
            <person name="Guillou S."/>
            <person name="Cros-Aarteil S."/>
            <person name="Calhoun S."/>
            <person name="Haridas S."/>
            <person name="Kuo A."/>
            <person name="Mondo S."/>
            <person name="Pangilinan J."/>
            <person name="Riley R."/>
            <person name="Labutti K."/>
            <person name="Andreopoulos B."/>
            <person name="Lipzen A."/>
            <person name="Chen C."/>
            <person name="Yanf M."/>
            <person name="Daum C."/>
            <person name="Ng V."/>
            <person name="Clum A."/>
            <person name="Ohm R."/>
            <person name="Martin F."/>
            <person name="Silar P."/>
            <person name="Natvig D."/>
            <person name="Lalanne C."/>
            <person name="Gautier V."/>
            <person name="Ament-Velasquez S.L."/>
            <person name="Kruys A."/>
            <person name="Hutchinson M.I."/>
            <person name="Powell A.J."/>
            <person name="Barry K."/>
            <person name="Miller A.N."/>
            <person name="Grigoriev I.V."/>
            <person name="Debuchy R."/>
            <person name="Gladieux P."/>
            <person name="Thoren M.H."/>
            <person name="Johannesson H."/>
        </authorList>
    </citation>
    <scope>NUCLEOTIDE SEQUENCE</scope>
    <source>
        <strain evidence="5">CBS 123565</strain>
    </source>
</reference>
<dbReference type="AlphaFoldDB" id="A0AAN6UDR0"/>
<accession>A0AAN6UDR0</accession>
<dbReference type="PANTHER" id="PTHR43347:SF3">
    <property type="entry name" value="ACYL-COA SYNTHETASE SHORT-CHAIN FAMILY MEMBER 3, MITOCHONDRIAL"/>
    <property type="match status" value="1"/>
</dbReference>
<dbReference type="InterPro" id="IPR032387">
    <property type="entry name" value="ACAS_N"/>
</dbReference>
<evidence type="ECO:0000259" key="2">
    <source>
        <dbReference type="Pfam" id="PF00501"/>
    </source>
</evidence>
<feature type="domain" description="AMP-binding enzyme C-terminal" evidence="3">
    <location>
        <begin position="542"/>
        <end position="619"/>
    </location>
</feature>
<dbReference type="InterPro" id="IPR000873">
    <property type="entry name" value="AMP-dep_synth/lig_dom"/>
</dbReference>
<reference evidence="5" key="1">
    <citation type="journal article" date="2023" name="Mol. Phylogenet. Evol.">
        <title>Genome-scale phylogeny and comparative genomics of the fungal order Sordariales.</title>
        <authorList>
            <person name="Hensen N."/>
            <person name="Bonometti L."/>
            <person name="Westerberg I."/>
            <person name="Brannstrom I.O."/>
            <person name="Guillou S."/>
            <person name="Cros-Aarteil S."/>
            <person name="Calhoun S."/>
            <person name="Haridas S."/>
            <person name="Kuo A."/>
            <person name="Mondo S."/>
            <person name="Pangilinan J."/>
            <person name="Riley R."/>
            <person name="LaButti K."/>
            <person name="Andreopoulos B."/>
            <person name="Lipzen A."/>
            <person name="Chen C."/>
            <person name="Yan M."/>
            <person name="Daum C."/>
            <person name="Ng V."/>
            <person name="Clum A."/>
            <person name="Steindorff A."/>
            <person name="Ohm R.A."/>
            <person name="Martin F."/>
            <person name="Silar P."/>
            <person name="Natvig D.O."/>
            <person name="Lalanne C."/>
            <person name="Gautier V."/>
            <person name="Ament-Velasquez S.L."/>
            <person name="Kruys A."/>
            <person name="Hutchinson M.I."/>
            <person name="Powell A.J."/>
            <person name="Barry K."/>
            <person name="Miller A.N."/>
            <person name="Grigoriev I.V."/>
            <person name="Debuchy R."/>
            <person name="Gladieux P."/>
            <person name="Hiltunen Thoren M."/>
            <person name="Johannesson H."/>
        </authorList>
    </citation>
    <scope>NUCLEOTIDE SEQUENCE</scope>
    <source>
        <strain evidence="5">CBS 123565</strain>
    </source>
</reference>
<comment type="similarity">
    <text evidence="1">Belongs to the ATP-dependent AMP-binding enzyme family.</text>
</comment>
<evidence type="ECO:0000313" key="5">
    <source>
        <dbReference type="EMBL" id="KAK4131132.1"/>
    </source>
</evidence>
<dbReference type="InterPro" id="IPR045851">
    <property type="entry name" value="AMP-bd_C_sf"/>
</dbReference>
<feature type="domain" description="AMP-dependent synthetase/ligase" evidence="2">
    <location>
        <begin position="75"/>
        <end position="485"/>
    </location>
</feature>
<dbReference type="Gene3D" id="3.40.50.12780">
    <property type="entry name" value="N-terminal domain of ligase-like"/>
    <property type="match status" value="1"/>
</dbReference>
<dbReference type="InterPro" id="IPR025110">
    <property type="entry name" value="AMP-bd_C"/>
</dbReference>